<dbReference type="RefSeq" id="WP_105982128.1">
    <property type="nucleotide sequence ID" value="NZ_MQUC01000003.1"/>
</dbReference>
<evidence type="ECO:0008006" key="3">
    <source>
        <dbReference type="Google" id="ProtNLM"/>
    </source>
</evidence>
<proteinExistence type="predicted"/>
<protein>
    <recommendedName>
        <fullName evidence="3">Restriction endonuclease</fullName>
    </recommendedName>
</protein>
<keyword evidence="2" id="KW-1185">Reference proteome</keyword>
<dbReference type="OrthoDB" id="849931at2"/>
<dbReference type="EMBL" id="MQUC01000003">
    <property type="protein sequence ID" value="PRP66288.1"/>
    <property type="molecule type" value="Genomic_DNA"/>
</dbReference>
<name>A0A2S9WS51_9FLAO</name>
<reference evidence="1 2" key="1">
    <citation type="submission" date="2016-11" db="EMBL/GenBank/DDBJ databases">
        <title>Trade-off between light-utilization and light-protection in marine flavobacteria.</title>
        <authorList>
            <person name="Kumagai Y."/>
        </authorList>
    </citation>
    <scope>NUCLEOTIDE SEQUENCE [LARGE SCALE GENOMIC DNA]</scope>
    <source>
        <strain evidence="1 2">JCM 17109</strain>
    </source>
</reference>
<sequence length="183" mass="21220">MIIDTNFKELKERAYQQAKKMVDNGLYSRFGLSLNQRIDKALLGCLGELAFEEFLKQNNVSYSLDTSDFTKTNSDEYDFLINEKKIDVKVAKKTTQRPPNDNWTYGYPEEQNPSSKDFVVVGWIDFNNEVIGFYGWIKGSQIAKYTVVTHNSFAGYKYMTPNHEFKWGAMNKDFDALIQTLKN</sequence>
<accession>A0A2S9WS51</accession>
<evidence type="ECO:0000313" key="2">
    <source>
        <dbReference type="Proteomes" id="UP000239532"/>
    </source>
</evidence>
<gene>
    <name evidence="1" type="ORF">BST86_03865</name>
</gene>
<organism evidence="1 2">
    <name type="scientific">Nonlabens agnitus</name>
    <dbReference type="NCBI Taxonomy" id="870484"/>
    <lineage>
        <taxon>Bacteria</taxon>
        <taxon>Pseudomonadati</taxon>
        <taxon>Bacteroidota</taxon>
        <taxon>Flavobacteriia</taxon>
        <taxon>Flavobacteriales</taxon>
        <taxon>Flavobacteriaceae</taxon>
        <taxon>Nonlabens</taxon>
    </lineage>
</organism>
<dbReference type="Proteomes" id="UP000239532">
    <property type="component" value="Unassembled WGS sequence"/>
</dbReference>
<comment type="caution">
    <text evidence="1">The sequence shown here is derived from an EMBL/GenBank/DDBJ whole genome shotgun (WGS) entry which is preliminary data.</text>
</comment>
<dbReference type="AlphaFoldDB" id="A0A2S9WS51"/>
<evidence type="ECO:0000313" key="1">
    <source>
        <dbReference type="EMBL" id="PRP66288.1"/>
    </source>
</evidence>